<dbReference type="OrthoDB" id="9792160at2"/>
<evidence type="ECO:0000313" key="2">
    <source>
        <dbReference type="EMBL" id="SDP41050.1"/>
    </source>
</evidence>
<organism evidence="2 3">
    <name type="scientific">Clostridium gasigenes</name>
    <dbReference type="NCBI Taxonomy" id="94869"/>
    <lineage>
        <taxon>Bacteria</taxon>
        <taxon>Bacillati</taxon>
        <taxon>Bacillota</taxon>
        <taxon>Clostridia</taxon>
        <taxon>Eubacteriales</taxon>
        <taxon>Clostridiaceae</taxon>
        <taxon>Clostridium</taxon>
    </lineage>
</organism>
<dbReference type="RefSeq" id="WP_089969028.1">
    <property type="nucleotide sequence ID" value="NZ_CP071376.1"/>
</dbReference>
<dbReference type="AlphaFoldDB" id="A0A1H0SH71"/>
<reference evidence="2 3" key="1">
    <citation type="submission" date="2016-10" db="EMBL/GenBank/DDBJ databases">
        <authorList>
            <person name="de Groot N.N."/>
        </authorList>
    </citation>
    <scope>NUCLEOTIDE SEQUENCE [LARGE SCALE GENOMIC DNA]</scope>
    <source>
        <strain evidence="2 3">DSM 12272</strain>
    </source>
</reference>
<protein>
    <submittedName>
        <fullName evidence="1">NYN domain-containing protein</fullName>
    </submittedName>
</protein>
<evidence type="ECO:0000313" key="3">
    <source>
        <dbReference type="Proteomes" id="UP000198597"/>
    </source>
</evidence>
<keyword evidence="3" id="KW-1185">Reference proteome</keyword>
<dbReference type="GeneID" id="65308876"/>
<dbReference type="EMBL" id="JACKWY010000006">
    <property type="protein sequence ID" value="MBB6715483.1"/>
    <property type="molecule type" value="Genomic_DNA"/>
</dbReference>
<reference evidence="1 4" key="2">
    <citation type="submission" date="2020-08" db="EMBL/GenBank/DDBJ databases">
        <title>Clostridia isolated from Swiss meat.</title>
        <authorList>
            <person name="Wambui J."/>
            <person name="Stevens M.J.A."/>
            <person name="Stephan R."/>
        </authorList>
    </citation>
    <scope>NUCLEOTIDE SEQUENCE [LARGE SCALE GENOMIC DNA]</scope>
    <source>
        <strain evidence="1 4">CM001</strain>
    </source>
</reference>
<dbReference type="EMBL" id="FNJM01000005">
    <property type="protein sequence ID" value="SDP41050.1"/>
    <property type="molecule type" value="Genomic_DNA"/>
</dbReference>
<dbReference type="PANTHER" id="PTHR34547:SF1">
    <property type="entry name" value="YACP-LIKE NYN DOMAIN PROTEIN"/>
    <property type="match status" value="1"/>
</dbReference>
<dbReference type="Proteomes" id="UP000198597">
    <property type="component" value="Unassembled WGS sequence"/>
</dbReference>
<sequence>MKIVFVDGYNVINSWPNLKTEKDHSLEGARNKLINILHNYSVFNDCKVIIVFDAYKVHRSLENKEQINKNITVVFTKDGETADGYIERKVHSLGRRVEIYVVTSDYLEQQTIFQRGAVRVSSLEFYSEVNTSENIIKNKAIGNKATNKNHLGDNVDKDVLARLEAMRRSN</sequence>
<evidence type="ECO:0000313" key="4">
    <source>
        <dbReference type="Proteomes" id="UP000585258"/>
    </source>
</evidence>
<gene>
    <name evidence="1" type="ORF">H7E68_12260</name>
    <name evidence="2" type="ORF">SAMN04488529_10534</name>
</gene>
<dbReference type="Proteomes" id="UP000585258">
    <property type="component" value="Unassembled WGS sequence"/>
</dbReference>
<dbReference type="CDD" id="cd10912">
    <property type="entry name" value="PIN_YacP-like"/>
    <property type="match status" value="1"/>
</dbReference>
<name>A0A1H0SH71_9CLOT</name>
<dbReference type="InterPro" id="IPR010298">
    <property type="entry name" value="YacP-like"/>
</dbReference>
<dbReference type="STRING" id="94869.SAMN04488529_10534"/>
<accession>A0A1H0SH71</accession>
<evidence type="ECO:0000313" key="1">
    <source>
        <dbReference type="EMBL" id="MBB6715483.1"/>
    </source>
</evidence>
<dbReference type="Pfam" id="PF05991">
    <property type="entry name" value="NYN_YacP"/>
    <property type="match status" value="1"/>
</dbReference>
<proteinExistence type="predicted"/>
<dbReference type="PANTHER" id="PTHR34547">
    <property type="entry name" value="YACP-LIKE NYN DOMAIN PROTEIN"/>
    <property type="match status" value="1"/>
</dbReference>